<name>A0A9N9I7U6_9GLOM</name>
<feature type="non-terminal residue" evidence="2">
    <location>
        <position position="93"/>
    </location>
</feature>
<keyword evidence="3" id="KW-1185">Reference proteome</keyword>
<evidence type="ECO:0000313" key="3">
    <source>
        <dbReference type="Proteomes" id="UP000789405"/>
    </source>
</evidence>
<gene>
    <name evidence="2" type="ORF">DERYTH_LOCUS14569</name>
</gene>
<organism evidence="2 3">
    <name type="scientific">Dentiscutata erythropus</name>
    <dbReference type="NCBI Taxonomy" id="1348616"/>
    <lineage>
        <taxon>Eukaryota</taxon>
        <taxon>Fungi</taxon>
        <taxon>Fungi incertae sedis</taxon>
        <taxon>Mucoromycota</taxon>
        <taxon>Glomeromycotina</taxon>
        <taxon>Glomeromycetes</taxon>
        <taxon>Diversisporales</taxon>
        <taxon>Gigasporaceae</taxon>
        <taxon>Dentiscutata</taxon>
    </lineage>
</organism>
<feature type="compositionally biased region" description="Polar residues" evidence="1">
    <location>
        <begin position="7"/>
        <end position="18"/>
    </location>
</feature>
<reference evidence="2" key="1">
    <citation type="submission" date="2021-06" db="EMBL/GenBank/DDBJ databases">
        <authorList>
            <person name="Kallberg Y."/>
            <person name="Tangrot J."/>
            <person name="Rosling A."/>
        </authorList>
    </citation>
    <scope>NUCLEOTIDE SEQUENCE</scope>
    <source>
        <strain evidence="2">MA453B</strain>
    </source>
</reference>
<dbReference type="EMBL" id="CAJVPY010011085">
    <property type="protein sequence ID" value="CAG8724212.1"/>
    <property type="molecule type" value="Genomic_DNA"/>
</dbReference>
<feature type="compositionally biased region" description="Basic and acidic residues" evidence="1">
    <location>
        <begin position="19"/>
        <end position="33"/>
    </location>
</feature>
<dbReference type="Proteomes" id="UP000789405">
    <property type="component" value="Unassembled WGS sequence"/>
</dbReference>
<comment type="caution">
    <text evidence="2">The sequence shown here is derived from an EMBL/GenBank/DDBJ whole genome shotgun (WGS) entry which is preliminary data.</text>
</comment>
<protein>
    <submittedName>
        <fullName evidence="2">14419_t:CDS:1</fullName>
    </submittedName>
</protein>
<proteinExistence type="predicted"/>
<evidence type="ECO:0000313" key="2">
    <source>
        <dbReference type="EMBL" id="CAG8724212.1"/>
    </source>
</evidence>
<dbReference type="AlphaFoldDB" id="A0A9N9I7U6"/>
<evidence type="ECO:0000256" key="1">
    <source>
        <dbReference type="SAM" id="MobiDB-lite"/>
    </source>
</evidence>
<feature type="region of interest" description="Disordered" evidence="1">
    <location>
        <begin position="1"/>
        <end position="51"/>
    </location>
</feature>
<accession>A0A9N9I7U6</accession>
<sequence>NLVLDIMNTTKARNTSAKTDQKNEEKSQKKENDLSYYSPDEESSDSEENKAQTIELSISCLKSDYKRTHEFPEPKFRFNLKRRGLTTPEKFAA</sequence>